<dbReference type="AlphaFoldDB" id="A0A9Q1MJ39"/>
<evidence type="ECO:0000313" key="2">
    <source>
        <dbReference type="EMBL" id="KAJ8561352.1"/>
    </source>
</evidence>
<dbReference type="PANTHER" id="PTHR34211">
    <property type="entry name" value="CALCINEURIN-LIKE METALLO-PHOSPHOESTERASE SUPERFAMILY PROTEIN"/>
    <property type="match status" value="1"/>
</dbReference>
<keyword evidence="1" id="KW-1133">Transmembrane helix</keyword>
<accession>A0A9Q1MJ39</accession>
<dbReference type="Proteomes" id="UP001152561">
    <property type="component" value="Unassembled WGS sequence"/>
</dbReference>
<proteinExistence type="predicted"/>
<keyword evidence="1" id="KW-0472">Membrane</keyword>
<protein>
    <submittedName>
        <fullName evidence="2">Uncharacterized protein</fullName>
    </submittedName>
</protein>
<reference evidence="3" key="1">
    <citation type="journal article" date="2023" name="Proc. Natl. Acad. Sci. U.S.A.">
        <title>Genomic and structural basis for evolution of tropane alkaloid biosynthesis.</title>
        <authorList>
            <person name="Wanga Y.-J."/>
            <person name="Taina T."/>
            <person name="Yua J.-Y."/>
            <person name="Lia J."/>
            <person name="Xua B."/>
            <person name="Chenc J."/>
            <person name="D'Auriad J.C."/>
            <person name="Huanga J.-P."/>
            <person name="Huanga S.-X."/>
        </authorList>
    </citation>
    <scope>NUCLEOTIDE SEQUENCE [LARGE SCALE GENOMIC DNA]</scope>
    <source>
        <strain evidence="3">cv. KIB-2019</strain>
    </source>
</reference>
<name>A0A9Q1MJ39_9SOLA</name>
<dbReference type="EMBL" id="JAJAGQ010000006">
    <property type="protein sequence ID" value="KAJ8561352.1"/>
    <property type="molecule type" value="Genomic_DNA"/>
</dbReference>
<feature type="transmembrane region" description="Helical" evidence="1">
    <location>
        <begin position="37"/>
        <end position="64"/>
    </location>
</feature>
<sequence length="177" mass="20635">MSKAPYPSFEDSSRVMAVTRNTICKNGMDSLSRGGAIIYYASVFLYFWVFLTPVVSLVFGRYLYICINWLHIHFDEAFSSLRIANYKSFTRFHINNKGDLEVFTLAVDKVLKEWKLDPKWDGEPKQHQEPSYLWKFPSKWRAASPNQDPVNTVRIIDQFVIETEKHDSKLTKGDVNQ</sequence>
<comment type="caution">
    <text evidence="2">The sequence shown here is derived from an EMBL/GenBank/DDBJ whole genome shotgun (WGS) entry which is preliminary data.</text>
</comment>
<evidence type="ECO:0000313" key="3">
    <source>
        <dbReference type="Proteomes" id="UP001152561"/>
    </source>
</evidence>
<dbReference type="PANTHER" id="PTHR34211:SF3">
    <property type="entry name" value="CALCINEURIN-LIKE METALLO-PHOSPHOESTERASE SUPERFAMILY PROTEIN"/>
    <property type="match status" value="1"/>
</dbReference>
<keyword evidence="1" id="KW-0812">Transmembrane</keyword>
<organism evidence="2 3">
    <name type="scientific">Anisodus acutangulus</name>
    <dbReference type="NCBI Taxonomy" id="402998"/>
    <lineage>
        <taxon>Eukaryota</taxon>
        <taxon>Viridiplantae</taxon>
        <taxon>Streptophyta</taxon>
        <taxon>Embryophyta</taxon>
        <taxon>Tracheophyta</taxon>
        <taxon>Spermatophyta</taxon>
        <taxon>Magnoliopsida</taxon>
        <taxon>eudicotyledons</taxon>
        <taxon>Gunneridae</taxon>
        <taxon>Pentapetalae</taxon>
        <taxon>asterids</taxon>
        <taxon>lamiids</taxon>
        <taxon>Solanales</taxon>
        <taxon>Solanaceae</taxon>
        <taxon>Solanoideae</taxon>
        <taxon>Hyoscyameae</taxon>
        <taxon>Anisodus</taxon>
    </lineage>
</organism>
<gene>
    <name evidence="2" type="ORF">K7X08_027542</name>
</gene>
<dbReference type="OrthoDB" id="1883418at2759"/>
<evidence type="ECO:0000256" key="1">
    <source>
        <dbReference type="SAM" id="Phobius"/>
    </source>
</evidence>
<keyword evidence="3" id="KW-1185">Reference proteome</keyword>